<accession>A0ABN9QXL1</accession>
<feature type="region of interest" description="Disordered" evidence="3">
    <location>
        <begin position="1"/>
        <end position="41"/>
    </location>
</feature>
<feature type="compositionally biased region" description="Acidic residues" evidence="3">
    <location>
        <begin position="157"/>
        <end position="172"/>
    </location>
</feature>
<evidence type="ECO:0000313" key="5">
    <source>
        <dbReference type="Proteomes" id="UP001189429"/>
    </source>
</evidence>
<sequence length="205" mass="21973">EHGAGYACESTSVAGVEAEEVEEVEEEVGRPGTSGASSRYDGTVAIDVDSLSIDGKKVALSHTRDPVKIPFKGYGADCACESTSVFLPNEEAPPHLKAGAKLQKERPPEKIRAEIQRRSEGDMKGTLGSATCPISSTFELQAGIVLDSTFMKHVEDKGEEDEEDEAEGQIEEEAARSSPSSSHQALLSQNGYRASSYSHAYFFSP</sequence>
<evidence type="ECO:0000256" key="3">
    <source>
        <dbReference type="SAM" id="MobiDB-lite"/>
    </source>
</evidence>
<dbReference type="Gene3D" id="3.40.50.720">
    <property type="entry name" value="NAD(P)-binding Rossmann-like Domain"/>
    <property type="match status" value="1"/>
</dbReference>
<dbReference type="PANTHER" id="PTHR10836">
    <property type="entry name" value="GLYCERALDEHYDE 3-PHOSPHATE DEHYDROGENASE"/>
    <property type="match status" value="1"/>
</dbReference>
<dbReference type="InterPro" id="IPR036291">
    <property type="entry name" value="NAD(P)-bd_dom_sf"/>
</dbReference>
<evidence type="ECO:0000256" key="1">
    <source>
        <dbReference type="ARBA" id="ARBA00007406"/>
    </source>
</evidence>
<feature type="non-terminal residue" evidence="4">
    <location>
        <position position="205"/>
    </location>
</feature>
<proteinExistence type="inferred from homology"/>
<feature type="non-terminal residue" evidence="4">
    <location>
        <position position="1"/>
    </location>
</feature>
<feature type="compositionally biased region" description="Acidic residues" evidence="3">
    <location>
        <begin position="17"/>
        <end position="26"/>
    </location>
</feature>
<protein>
    <submittedName>
        <fullName evidence="4">Uncharacterized protein</fullName>
    </submittedName>
</protein>
<keyword evidence="5" id="KW-1185">Reference proteome</keyword>
<dbReference type="EMBL" id="CAUYUJ010004521">
    <property type="protein sequence ID" value="CAK0809904.1"/>
    <property type="molecule type" value="Genomic_DNA"/>
</dbReference>
<keyword evidence="2" id="KW-0560">Oxidoreductase</keyword>
<dbReference type="PANTHER" id="PTHR10836:SF76">
    <property type="entry name" value="GLYCERALDEHYDE-3-PHOSPHATE DEHYDROGENASE-RELATED"/>
    <property type="match status" value="1"/>
</dbReference>
<evidence type="ECO:0000313" key="4">
    <source>
        <dbReference type="EMBL" id="CAK0809904.1"/>
    </source>
</evidence>
<organism evidence="4 5">
    <name type="scientific">Prorocentrum cordatum</name>
    <dbReference type="NCBI Taxonomy" id="2364126"/>
    <lineage>
        <taxon>Eukaryota</taxon>
        <taxon>Sar</taxon>
        <taxon>Alveolata</taxon>
        <taxon>Dinophyceae</taxon>
        <taxon>Prorocentrales</taxon>
        <taxon>Prorocentraceae</taxon>
        <taxon>Prorocentrum</taxon>
    </lineage>
</organism>
<evidence type="ECO:0000256" key="2">
    <source>
        <dbReference type="ARBA" id="ARBA00023002"/>
    </source>
</evidence>
<gene>
    <name evidence="4" type="ORF">PCOR1329_LOCUS15030</name>
</gene>
<dbReference type="SUPFAM" id="SSF51735">
    <property type="entry name" value="NAD(P)-binding Rossmann-fold domains"/>
    <property type="match status" value="1"/>
</dbReference>
<dbReference type="InterPro" id="IPR020831">
    <property type="entry name" value="GlycerAld/Erythrose_P_DH"/>
</dbReference>
<dbReference type="Proteomes" id="UP001189429">
    <property type="component" value="Unassembled WGS sequence"/>
</dbReference>
<comment type="caution">
    <text evidence="4">The sequence shown here is derived from an EMBL/GenBank/DDBJ whole genome shotgun (WGS) entry which is preliminary data.</text>
</comment>
<name>A0ABN9QXL1_9DINO</name>
<feature type="region of interest" description="Disordered" evidence="3">
    <location>
        <begin position="151"/>
        <end position="190"/>
    </location>
</feature>
<comment type="similarity">
    <text evidence="1">Belongs to the glyceraldehyde-3-phosphate dehydrogenase family.</text>
</comment>
<reference evidence="4" key="1">
    <citation type="submission" date="2023-10" db="EMBL/GenBank/DDBJ databases">
        <authorList>
            <person name="Chen Y."/>
            <person name="Shah S."/>
            <person name="Dougan E. K."/>
            <person name="Thang M."/>
            <person name="Chan C."/>
        </authorList>
    </citation>
    <scope>NUCLEOTIDE SEQUENCE [LARGE SCALE GENOMIC DNA]</scope>
</reference>